<evidence type="ECO:0000313" key="5">
    <source>
        <dbReference type="EMBL" id="WBW73654.1"/>
    </source>
</evidence>
<dbReference type="PANTHER" id="PTHR44169:SF6">
    <property type="entry name" value="NADPH-DEPENDENT 1-ACYLDIHYDROXYACETONE PHOSPHATE REDUCTASE"/>
    <property type="match status" value="1"/>
</dbReference>
<sequence length="294" mass="32539">MKDTKYVLITGCSERGIGNALAIEFHKQGFKVFATSRKLETMRNLEEMGIRTILMDVTDTTSVCEAEKVVRSETGGKLDYLINNAGISIVAAAIDLEIPKVHKLMEVNLYGPMRTNTAFQKQLIRAKGTIVHTNSLVSYVPFVFSSSYNASKAALLSYANTLRVELAPFGVQVTSVMTGLISTGIFEKEDSSLDENTFSENSIYYPYRDQLLSADRPADKATVTPKQYAEEVYGKVVARGHWYQLFRKGVLPAQLWAGQHSQTVRMASFFPVEVFTPILSLAAKLPAEASVDLD</sequence>
<dbReference type="Gene3D" id="3.40.50.720">
    <property type="entry name" value="NAD(P)-binding Rossmann-like Domain"/>
    <property type="match status" value="1"/>
</dbReference>
<keyword evidence="2" id="KW-0521">NADP</keyword>
<dbReference type="GeneID" id="80876385"/>
<comment type="similarity">
    <text evidence="1 4">Belongs to the short-chain dehydrogenases/reductases (SDR) family.</text>
</comment>
<organism evidence="5 6">
    <name type="scientific">Schizosaccharomyces osmophilus</name>
    <dbReference type="NCBI Taxonomy" id="2545709"/>
    <lineage>
        <taxon>Eukaryota</taxon>
        <taxon>Fungi</taxon>
        <taxon>Dikarya</taxon>
        <taxon>Ascomycota</taxon>
        <taxon>Taphrinomycotina</taxon>
        <taxon>Schizosaccharomycetes</taxon>
        <taxon>Schizosaccharomycetales</taxon>
        <taxon>Schizosaccharomycetaceae</taxon>
        <taxon>Schizosaccharomyces</taxon>
    </lineage>
</organism>
<dbReference type="GO" id="GO:0006654">
    <property type="term" value="P:phosphatidic acid biosynthetic process"/>
    <property type="evidence" value="ECO:0007669"/>
    <property type="project" value="TreeGrafter"/>
</dbReference>
<proteinExistence type="inferred from homology"/>
<dbReference type="Proteomes" id="UP001212411">
    <property type="component" value="Chromosome 2"/>
</dbReference>
<dbReference type="Pfam" id="PF00106">
    <property type="entry name" value="adh_short"/>
    <property type="match status" value="1"/>
</dbReference>
<dbReference type="InterPro" id="IPR036291">
    <property type="entry name" value="NAD(P)-bd_dom_sf"/>
</dbReference>
<dbReference type="GO" id="GO:0005811">
    <property type="term" value="C:lipid droplet"/>
    <property type="evidence" value="ECO:0007669"/>
    <property type="project" value="TreeGrafter"/>
</dbReference>
<dbReference type="GO" id="GO:0004806">
    <property type="term" value="F:triacylglycerol lipase activity"/>
    <property type="evidence" value="ECO:0007669"/>
    <property type="project" value="TreeGrafter"/>
</dbReference>
<dbReference type="InterPro" id="IPR002347">
    <property type="entry name" value="SDR_fam"/>
</dbReference>
<evidence type="ECO:0000256" key="4">
    <source>
        <dbReference type="RuleBase" id="RU000363"/>
    </source>
</evidence>
<dbReference type="SUPFAM" id="SSF51735">
    <property type="entry name" value="NAD(P)-binding Rossmann-fold domains"/>
    <property type="match status" value="1"/>
</dbReference>
<evidence type="ECO:0000256" key="3">
    <source>
        <dbReference type="ARBA" id="ARBA00023002"/>
    </source>
</evidence>
<dbReference type="AlphaFoldDB" id="A0AAF0AX92"/>
<dbReference type="PRINTS" id="PR00081">
    <property type="entry name" value="GDHRDH"/>
</dbReference>
<evidence type="ECO:0000256" key="2">
    <source>
        <dbReference type="ARBA" id="ARBA00022857"/>
    </source>
</evidence>
<dbReference type="GO" id="GO:0000140">
    <property type="term" value="F:acylglycerone-phosphate reductase (NADP+) activity"/>
    <property type="evidence" value="ECO:0007669"/>
    <property type="project" value="TreeGrafter"/>
</dbReference>
<name>A0AAF0AX92_9SCHI</name>
<dbReference type="GO" id="GO:0005783">
    <property type="term" value="C:endoplasmic reticulum"/>
    <property type="evidence" value="ECO:0007669"/>
    <property type="project" value="TreeGrafter"/>
</dbReference>
<gene>
    <name evidence="5" type="primary">ayr1</name>
    <name evidence="5" type="ORF">SOMG_02905</name>
</gene>
<dbReference type="InterPro" id="IPR020904">
    <property type="entry name" value="Sc_DH/Rdtase_CS"/>
</dbReference>
<dbReference type="GO" id="GO:0019433">
    <property type="term" value="P:triglyceride catabolic process"/>
    <property type="evidence" value="ECO:0007669"/>
    <property type="project" value="TreeGrafter"/>
</dbReference>
<dbReference type="KEGG" id="som:SOMG_02905"/>
<accession>A0AAF0AX92</accession>
<evidence type="ECO:0000313" key="6">
    <source>
        <dbReference type="Proteomes" id="UP001212411"/>
    </source>
</evidence>
<dbReference type="RefSeq" id="XP_056037897.1">
    <property type="nucleotide sequence ID" value="XM_056181696.1"/>
</dbReference>
<dbReference type="EMBL" id="CP115612">
    <property type="protein sequence ID" value="WBW73654.1"/>
    <property type="molecule type" value="Genomic_DNA"/>
</dbReference>
<dbReference type="CDD" id="cd05374">
    <property type="entry name" value="17beta-HSD-like_SDR_c"/>
    <property type="match status" value="1"/>
</dbReference>
<evidence type="ECO:0000256" key="1">
    <source>
        <dbReference type="ARBA" id="ARBA00006484"/>
    </source>
</evidence>
<protein>
    <submittedName>
        <fullName evidence="5">1-acyldihydroxyacetone phosphate reductase Ayr1</fullName>
    </submittedName>
</protein>
<reference evidence="5 6" key="1">
    <citation type="journal article" date="2023" name="G3 (Bethesda)">
        <title>A high-quality reference genome for the fission yeast Schizosaccharomyces osmophilus.</title>
        <authorList>
            <person name="Jia G.S."/>
            <person name="Zhang W.C."/>
            <person name="Liang Y."/>
            <person name="Liu X.H."/>
            <person name="Rhind N."/>
            <person name="Pidoux A."/>
            <person name="Brysch-Herzberg M."/>
            <person name="Du L.L."/>
        </authorList>
    </citation>
    <scope>NUCLEOTIDE SEQUENCE [LARGE SCALE GENOMIC DNA]</scope>
    <source>
        <strain evidence="5 6">CBS 15793</strain>
    </source>
</reference>
<keyword evidence="6" id="KW-1185">Reference proteome</keyword>
<dbReference type="PROSITE" id="PS00061">
    <property type="entry name" value="ADH_SHORT"/>
    <property type="match status" value="1"/>
</dbReference>
<dbReference type="PRINTS" id="PR00080">
    <property type="entry name" value="SDRFAMILY"/>
</dbReference>
<dbReference type="PANTHER" id="PTHR44169">
    <property type="entry name" value="NADPH-DEPENDENT 1-ACYLDIHYDROXYACETONE PHOSPHATE REDUCTASE"/>
    <property type="match status" value="1"/>
</dbReference>
<keyword evidence="3" id="KW-0560">Oxidoreductase</keyword>